<dbReference type="PANTHER" id="PTHR10165">
    <property type="entry name" value="LIPID PHOSPHATE PHOSPHATASE"/>
    <property type="match status" value="1"/>
</dbReference>
<keyword evidence="3 6" id="KW-0812">Transmembrane</keyword>
<dbReference type="GeneID" id="59233771"/>
<evidence type="ECO:0000256" key="1">
    <source>
        <dbReference type="ARBA" id="ARBA00004141"/>
    </source>
</evidence>
<dbReference type="PANTHER" id="PTHR10165:SF155">
    <property type="entry name" value="LIPID PHOSPHATE PHOSPHATASE 1"/>
    <property type="match status" value="1"/>
</dbReference>
<dbReference type="SMART" id="SM00014">
    <property type="entry name" value="acidPPc"/>
    <property type="match status" value="1"/>
</dbReference>
<name>A0A7H9AV41_ZYGMR</name>
<dbReference type="GO" id="GO:0008195">
    <property type="term" value="F:phosphatidate phosphatase activity"/>
    <property type="evidence" value="ECO:0007669"/>
    <property type="project" value="TreeGrafter"/>
</dbReference>
<dbReference type="SUPFAM" id="SSF48317">
    <property type="entry name" value="Acid phosphatase/Vanadium-dependent haloperoxidase"/>
    <property type="match status" value="1"/>
</dbReference>
<dbReference type="AlphaFoldDB" id="A0A7H9AV41"/>
<evidence type="ECO:0000256" key="5">
    <source>
        <dbReference type="ARBA" id="ARBA00023136"/>
    </source>
</evidence>
<dbReference type="InterPro" id="IPR000326">
    <property type="entry name" value="PAP2/HPO"/>
</dbReference>
<dbReference type="InterPro" id="IPR043216">
    <property type="entry name" value="PAP-like"/>
</dbReference>
<evidence type="ECO:0000313" key="9">
    <source>
        <dbReference type="Proteomes" id="UP000509704"/>
    </source>
</evidence>
<evidence type="ECO:0000313" key="8">
    <source>
        <dbReference type="EMBL" id="QLG70135.1"/>
    </source>
</evidence>
<feature type="domain" description="Phosphatidic acid phosphatase type 2/haloperoxidase" evidence="7">
    <location>
        <begin position="126"/>
        <end position="258"/>
    </location>
</feature>
<dbReference type="RefSeq" id="XP_037141863.1">
    <property type="nucleotide sequence ID" value="XM_037285968.1"/>
</dbReference>
<dbReference type="Proteomes" id="UP000509704">
    <property type="component" value="Chromosome 1"/>
</dbReference>
<gene>
    <name evidence="8" type="ORF">HG535_0A00740</name>
</gene>
<feature type="transmembrane region" description="Helical" evidence="6">
    <location>
        <begin position="119"/>
        <end position="146"/>
    </location>
</feature>
<feature type="transmembrane region" description="Helical" evidence="6">
    <location>
        <begin position="74"/>
        <end position="98"/>
    </location>
</feature>
<comment type="subcellular location">
    <subcellularLocation>
        <location evidence="1">Membrane</location>
        <topology evidence="1">Multi-pass membrane protein</topology>
    </subcellularLocation>
</comment>
<protein>
    <recommendedName>
        <fullName evidence="7">Phosphatidic acid phosphatase type 2/haloperoxidase domain-containing protein</fullName>
    </recommendedName>
</protein>
<dbReference type="GO" id="GO:0006644">
    <property type="term" value="P:phospholipid metabolic process"/>
    <property type="evidence" value="ECO:0007669"/>
    <property type="project" value="InterPro"/>
</dbReference>
<dbReference type="CDD" id="cd03390">
    <property type="entry name" value="PAP2_containing_1_like"/>
    <property type="match status" value="1"/>
</dbReference>
<keyword evidence="4 6" id="KW-1133">Transmembrane helix</keyword>
<dbReference type="GO" id="GO:0046839">
    <property type="term" value="P:phospholipid dephosphorylation"/>
    <property type="evidence" value="ECO:0007669"/>
    <property type="project" value="TreeGrafter"/>
</dbReference>
<proteinExistence type="inferred from homology"/>
<evidence type="ECO:0000256" key="6">
    <source>
        <dbReference type="SAM" id="Phobius"/>
    </source>
</evidence>
<keyword evidence="9" id="KW-1185">Reference proteome</keyword>
<sequence>MPGAAANAQEKTAQKMQWNALLEYSSSFAMHYLLCLLCGVAFAVMEFCVKPKTDDIEFSTLDPTIAKTFKPHELVGNGSCLFIAAGVPLLVITGYCVYGRKMLKKHKKTDAEKVHPIFSLWHTSLLALCAALTLNGALTCFLKLVIANPRPDFISRCQPVVTRQDDRFSLSDCTQTDIYTLYDGLRSTPSGHSSFALAGLGYLYMWQTRFICGNKSRHLWSPLLIVLVMLSRVVDHKHRWSDLVYGGLVGLASLGFAWTQIVRPQLTLADSWQLPRPVTQA</sequence>
<evidence type="ECO:0000256" key="2">
    <source>
        <dbReference type="ARBA" id="ARBA00008816"/>
    </source>
</evidence>
<dbReference type="OrthoDB" id="10030083at2759"/>
<dbReference type="Pfam" id="PF01569">
    <property type="entry name" value="PAP2"/>
    <property type="match status" value="1"/>
</dbReference>
<evidence type="ECO:0000256" key="4">
    <source>
        <dbReference type="ARBA" id="ARBA00022989"/>
    </source>
</evidence>
<dbReference type="EMBL" id="CP058604">
    <property type="protein sequence ID" value="QLG70135.1"/>
    <property type="molecule type" value="Genomic_DNA"/>
</dbReference>
<accession>A0A7H9AV41</accession>
<comment type="similarity">
    <text evidence="2">Belongs to the PA-phosphatase related phosphoesterase family.</text>
</comment>
<organism evidence="8 9">
    <name type="scientific">Zygotorulaspora mrakii</name>
    <name type="common">Zygosaccharomyces mrakii</name>
    <dbReference type="NCBI Taxonomy" id="42260"/>
    <lineage>
        <taxon>Eukaryota</taxon>
        <taxon>Fungi</taxon>
        <taxon>Dikarya</taxon>
        <taxon>Ascomycota</taxon>
        <taxon>Saccharomycotina</taxon>
        <taxon>Saccharomycetes</taxon>
        <taxon>Saccharomycetales</taxon>
        <taxon>Saccharomycetaceae</taxon>
        <taxon>Zygotorulaspora</taxon>
    </lineage>
</organism>
<evidence type="ECO:0000259" key="7">
    <source>
        <dbReference type="SMART" id="SM00014"/>
    </source>
</evidence>
<dbReference type="InterPro" id="IPR036938">
    <property type="entry name" value="PAP2/HPO_sf"/>
</dbReference>
<feature type="transmembrane region" description="Helical" evidence="6">
    <location>
        <begin position="21"/>
        <end position="45"/>
    </location>
</feature>
<evidence type="ECO:0000256" key="3">
    <source>
        <dbReference type="ARBA" id="ARBA00022692"/>
    </source>
</evidence>
<keyword evidence="5 6" id="KW-0472">Membrane</keyword>
<reference evidence="8 9" key="1">
    <citation type="submission" date="2020-07" db="EMBL/GenBank/DDBJ databases">
        <title>The yeast mating-type switching endonuclease HO is a domesticated member of an unorthodox homing genetic element family.</title>
        <authorList>
            <person name="Coughlan A.Y."/>
            <person name="Lombardi L."/>
            <person name="Braun-Galleani S."/>
            <person name="Martos A.R."/>
            <person name="Galeote V."/>
            <person name="Bigey F."/>
            <person name="Dequin S."/>
            <person name="Byrne K.P."/>
            <person name="Wolfe K.H."/>
        </authorList>
    </citation>
    <scope>NUCLEOTIDE SEQUENCE [LARGE SCALE GENOMIC DNA]</scope>
    <source>
        <strain evidence="8 9">NRRL Y-6702</strain>
    </source>
</reference>
<dbReference type="GO" id="GO:0016020">
    <property type="term" value="C:membrane"/>
    <property type="evidence" value="ECO:0007669"/>
    <property type="project" value="UniProtKB-SubCell"/>
</dbReference>
<dbReference type="KEGG" id="zmk:HG535_0A00740"/>
<dbReference type="Gene3D" id="1.20.144.10">
    <property type="entry name" value="Phosphatidic acid phosphatase type 2/haloperoxidase"/>
    <property type="match status" value="1"/>
</dbReference>